<comment type="caution">
    <text evidence="1">The sequence shown here is derived from an EMBL/GenBank/DDBJ whole genome shotgun (WGS) entry which is preliminary data.</text>
</comment>
<dbReference type="AlphaFoldDB" id="A0AAV1UCP6"/>
<reference evidence="1" key="1">
    <citation type="submission" date="2024-01" db="EMBL/GenBank/DDBJ databases">
        <authorList>
            <person name="Webb A."/>
        </authorList>
    </citation>
    <scope>NUCLEOTIDE SEQUENCE</scope>
    <source>
        <strain evidence="1">Pm1</strain>
    </source>
</reference>
<sequence length="134" mass="14804">MKCSLKDVWYLAAADNELLRADKSPGRGGMAQAKRNLARNDLLNMETYSSMAQAKRNLARNDLLDMEILGRGPVLFQMCCTCLVVQWEGRVLGSSKGCEFEFSRNDQSASDNSAGKKLKWIGPSSALLPESRSL</sequence>
<protein>
    <submittedName>
        <fullName evidence="1">Uncharacterized protein</fullName>
    </submittedName>
</protein>
<dbReference type="EMBL" id="CAKLBY020000175">
    <property type="protein sequence ID" value="CAK7931433.1"/>
    <property type="molecule type" value="Genomic_DNA"/>
</dbReference>
<proteinExistence type="predicted"/>
<evidence type="ECO:0000313" key="1">
    <source>
        <dbReference type="EMBL" id="CAK7931433.1"/>
    </source>
</evidence>
<accession>A0AAV1UCP6</accession>
<organism evidence="1 2">
    <name type="scientific">Peronospora matthiolae</name>
    <dbReference type="NCBI Taxonomy" id="2874970"/>
    <lineage>
        <taxon>Eukaryota</taxon>
        <taxon>Sar</taxon>
        <taxon>Stramenopiles</taxon>
        <taxon>Oomycota</taxon>
        <taxon>Peronosporomycetes</taxon>
        <taxon>Peronosporales</taxon>
        <taxon>Peronosporaceae</taxon>
        <taxon>Peronospora</taxon>
    </lineage>
</organism>
<gene>
    <name evidence="1" type="ORF">PM001_LOCUS16583</name>
</gene>
<name>A0AAV1UCP6_9STRA</name>
<evidence type="ECO:0000313" key="2">
    <source>
        <dbReference type="Proteomes" id="UP001162060"/>
    </source>
</evidence>
<dbReference type="Proteomes" id="UP001162060">
    <property type="component" value="Unassembled WGS sequence"/>
</dbReference>